<dbReference type="CDD" id="cd00038">
    <property type="entry name" value="CAP_ED"/>
    <property type="match status" value="1"/>
</dbReference>
<organism evidence="5 6">
    <name type="scientific">Flavobacterium pokkalii</name>
    <dbReference type="NCBI Taxonomy" id="1940408"/>
    <lineage>
        <taxon>Bacteria</taxon>
        <taxon>Pseudomonadati</taxon>
        <taxon>Bacteroidota</taxon>
        <taxon>Flavobacteriia</taxon>
        <taxon>Flavobacteriales</taxon>
        <taxon>Flavobacteriaceae</taxon>
        <taxon>Flavobacterium</taxon>
    </lineage>
</organism>
<dbReference type="InterPro" id="IPR046342">
    <property type="entry name" value="CBS_dom_sf"/>
</dbReference>
<dbReference type="InterPro" id="IPR014710">
    <property type="entry name" value="RmlC-like_jellyroll"/>
</dbReference>
<dbReference type="Gene3D" id="3.10.580.10">
    <property type="entry name" value="CBS-domain"/>
    <property type="match status" value="1"/>
</dbReference>
<dbReference type="CDD" id="cd05401">
    <property type="entry name" value="NT_GlnE_GlnD_like"/>
    <property type="match status" value="1"/>
</dbReference>
<protein>
    <submittedName>
        <fullName evidence="5">Nucleotidyltransferase</fullName>
    </submittedName>
</protein>
<dbReference type="InterPro" id="IPR018821">
    <property type="entry name" value="DUF294_put_nucleoTrafse_sb-bd"/>
</dbReference>
<feature type="domain" description="Cyclic nucleotide-binding" evidence="3">
    <location>
        <begin position="18"/>
        <end position="136"/>
    </location>
</feature>
<dbReference type="Pfam" id="PF10335">
    <property type="entry name" value="DUF294_C"/>
    <property type="match status" value="1"/>
</dbReference>
<dbReference type="EMBL" id="NASZ01000035">
    <property type="protein sequence ID" value="MBD0726653.1"/>
    <property type="molecule type" value="Genomic_DNA"/>
</dbReference>
<dbReference type="Pfam" id="PF00027">
    <property type="entry name" value="cNMP_binding"/>
    <property type="match status" value="1"/>
</dbReference>
<proteinExistence type="predicted"/>
<dbReference type="Pfam" id="PF00571">
    <property type="entry name" value="CBS"/>
    <property type="match status" value="2"/>
</dbReference>
<dbReference type="PROSITE" id="PS50042">
    <property type="entry name" value="CNMP_BINDING_3"/>
    <property type="match status" value="1"/>
</dbReference>
<dbReference type="InterPro" id="IPR005105">
    <property type="entry name" value="GlnD_Uridyltrans_N"/>
</dbReference>
<feature type="domain" description="CBS" evidence="4">
    <location>
        <begin position="178"/>
        <end position="234"/>
    </location>
</feature>
<dbReference type="SMART" id="SM00116">
    <property type="entry name" value="CBS"/>
    <property type="match status" value="2"/>
</dbReference>
<gene>
    <name evidence="5" type="ORF">B6A10_15895</name>
</gene>
<dbReference type="InterPro" id="IPR051257">
    <property type="entry name" value="Diverse_CBS-Domain"/>
</dbReference>
<reference evidence="5 6" key="1">
    <citation type="journal article" date="2020" name="Microbiol. Res.">
        <title>Flavobacterium pokkalii sp. nov., a novel plant growth promoting native rhizobacteria isolated from pokkali rice grown in coastal saline affected agricultural regions of southern India, Kerala.</title>
        <authorList>
            <person name="Menon R.R."/>
            <person name="Kumari S."/>
            <person name="Viver T."/>
            <person name="Rameshkumar N."/>
        </authorList>
    </citation>
    <scope>NUCLEOTIDE SEQUENCE [LARGE SCALE GENOMIC DNA]</scope>
    <source>
        <strain evidence="5 6">L1I52</strain>
    </source>
</reference>
<evidence type="ECO:0000259" key="4">
    <source>
        <dbReference type="PROSITE" id="PS51371"/>
    </source>
</evidence>
<evidence type="ECO:0000313" key="5">
    <source>
        <dbReference type="EMBL" id="MBD0726653.1"/>
    </source>
</evidence>
<keyword evidence="1 2" id="KW-0129">CBS domain</keyword>
<dbReference type="InterPro" id="IPR000644">
    <property type="entry name" value="CBS_dom"/>
</dbReference>
<dbReference type="SUPFAM" id="SSF81301">
    <property type="entry name" value="Nucleotidyltransferase"/>
    <property type="match status" value="1"/>
</dbReference>
<accession>A0ABR7UYD1</accession>
<evidence type="ECO:0000256" key="2">
    <source>
        <dbReference type="PROSITE-ProRule" id="PRU00703"/>
    </source>
</evidence>
<dbReference type="InterPro" id="IPR000595">
    <property type="entry name" value="cNMP-bd_dom"/>
</dbReference>
<dbReference type="PROSITE" id="PS51371">
    <property type="entry name" value="CBS"/>
    <property type="match status" value="2"/>
</dbReference>
<dbReference type="PANTHER" id="PTHR43080">
    <property type="entry name" value="CBS DOMAIN-CONTAINING PROTEIN CBSX3, MITOCHONDRIAL"/>
    <property type="match status" value="1"/>
</dbReference>
<comment type="caution">
    <text evidence="5">The sequence shown here is derived from an EMBL/GenBank/DDBJ whole genome shotgun (WGS) entry which is preliminary data.</text>
</comment>
<dbReference type="InterPro" id="IPR018490">
    <property type="entry name" value="cNMP-bd_dom_sf"/>
</dbReference>
<dbReference type="Proteomes" id="UP000661715">
    <property type="component" value="Unassembled WGS sequence"/>
</dbReference>
<dbReference type="Gene3D" id="2.60.120.10">
    <property type="entry name" value="Jelly Rolls"/>
    <property type="match status" value="1"/>
</dbReference>
<dbReference type="Pfam" id="PF03445">
    <property type="entry name" value="DUF294"/>
    <property type="match status" value="1"/>
</dbReference>
<dbReference type="InterPro" id="IPR043519">
    <property type="entry name" value="NT_sf"/>
</dbReference>
<keyword evidence="6" id="KW-1185">Reference proteome</keyword>
<dbReference type="RefSeq" id="WP_055090166.1">
    <property type="nucleotide sequence ID" value="NZ_NASZ01000035.1"/>
</dbReference>
<evidence type="ECO:0000259" key="3">
    <source>
        <dbReference type="PROSITE" id="PS50042"/>
    </source>
</evidence>
<dbReference type="Gene3D" id="3.30.460.10">
    <property type="entry name" value="Beta Polymerase, domain 2"/>
    <property type="match status" value="1"/>
</dbReference>
<dbReference type="SUPFAM" id="SSF54631">
    <property type="entry name" value="CBS-domain pair"/>
    <property type="match status" value="1"/>
</dbReference>
<feature type="domain" description="CBS" evidence="4">
    <location>
        <begin position="242"/>
        <end position="301"/>
    </location>
</feature>
<dbReference type="PANTHER" id="PTHR43080:SF2">
    <property type="entry name" value="CBS DOMAIN-CONTAINING PROTEIN"/>
    <property type="match status" value="1"/>
</dbReference>
<sequence length="645" mass="72942">MKNTISQRVADFLKNFPPFNFLEQAEIETLAEKVSIIYKEKGAVIFEENEETHDSFYVVHKGAIELRKKSKNNILDMCDEGDIFGLRPLIAHENYKMEATAHEESILYAIPITIFKPYAIKNANVGNFVIDSFASNTHNPYSKSHSGKLYGNPFDDENNADEIIDNDNKILDLQPIKYSKKIITCSRAATAKEIAKIMTKKNVGAMLVVEDMLPIGIITDKDLRNKIVTGDHSINTTADVIMNSPVITYSKKMTITQAQMAMMKSNISHLCLTKDGTANTKAVGILSKHDVMVALGNNPAVLIKALKRVKKVKAIKPIRAKIMQLLQGYLNQNIPITLTSKIITELNDACIQRVIELSLAKMSTPPPVRFSWLALGSQGRSEQLLHTDQDNALIYEDVPEEKEEKTRKYFLELAAIVNKGLFEIGYEYCPAEMMASNPKWCLSLNQWKQTVHDWISKPGKDEVLLSFIFFDYSLSYGDQELANELADYIFGDIESNPIFYVHLVSGALQSPSPTGFFRQFLVEQDGAHKDFFDVKRRALMPLADAARVLILSHRIKGISNTPERFEKLAELEPQNKELYLSCAYSYKALLKFRTKQGLLHHDSGQFIELEALTKLEKVKLKATFKTIKELQEVISMRFNPGKINI</sequence>
<evidence type="ECO:0000256" key="1">
    <source>
        <dbReference type="ARBA" id="ARBA00023122"/>
    </source>
</evidence>
<evidence type="ECO:0000313" key="6">
    <source>
        <dbReference type="Proteomes" id="UP000661715"/>
    </source>
</evidence>
<name>A0ABR7UYD1_9FLAO</name>
<dbReference type="SUPFAM" id="SSF51206">
    <property type="entry name" value="cAMP-binding domain-like"/>
    <property type="match status" value="1"/>
</dbReference>